<keyword evidence="2 6" id="KW-0812">Transmembrane</keyword>
<evidence type="ECO:0000256" key="5">
    <source>
        <dbReference type="SAM" id="MobiDB-lite"/>
    </source>
</evidence>
<dbReference type="PANTHER" id="PTHR23501">
    <property type="entry name" value="MAJOR FACILITATOR SUPERFAMILY"/>
    <property type="match status" value="1"/>
</dbReference>
<dbReference type="GO" id="GO:0005886">
    <property type="term" value="C:plasma membrane"/>
    <property type="evidence" value="ECO:0007669"/>
    <property type="project" value="TreeGrafter"/>
</dbReference>
<comment type="subcellular location">
    <subcellularLocation>
        <location evidence="1">Membrane</location>
        <topology evidence="1">Multi-pass membrane protein</topology>
    </subcellularLocation>
</comment>
<sequence length="569" mass="59576">MSESRPPTPDTSQSLPRTASGVGLGSEQATLISGSQVLSFKDTESKKPPKDAKFWLIFISLCTCLVLSALELSSVATALPTIANAFHSSQFVWVGSAYAMASTAFLPMSGGLAQSFGRRPTMLLCIALFALGSGVSGGATSMNMLIAGRAVQGLGGGGIQSLTGIILADLVSLQERGVYAGLFGLTWSFAVAIGPVVGGSLASQGQWRWLFYLNLPICAAAALLVLILLDLPTPKGAFRDKVLGLDWIGNIIVIGSSISCTLALTWGGVTAPWNSATVLAPLIIGLLGLIVFIVYEATLATNPLVPISLMTNRTGISGYLQTFVASVLALGVAYFFPVFFQGCKGASPVRSGVYTLGMSALAPAAIISGIIVKRTGRYRLLMWIGWIFLLVGLGLMSTLRANSPIGHAVGYSVIVGIGIGIEYATTMYPIQAPLPVTQNAPALAFMWFLRSFAGVWGVTIGSTVIQNELVKRLPSDFTSTIPNGGAGLAYALIPELPLLSATLLSQVQDAFAGGMMVMWQVLLGIAALGLLSSIPMKELPLTSSMDDDWAIKRAPKTDTPSGNIGFEQA</sequence>
<evidence type="ECO:0000256" key="6">
    <source>
        <dbReference type="SAM" id="Phobius"/>
    </source>
</evidence>
<feature type="domain" description="Major facilitator superfamily (MFS) profile" evidence="7">
    <location>
        <begin position="57"/>
        <end position="509"/>
    </location>
</feature>
<evidence type="ECO:0000256" key="3">
    <source>
        <dbReference type="ARBA" id="ARBA00022989"/>
    </source>
</evidence>
<protein>
    <recommendedName>
        <fullName evidence="7">Major facilitator superfamily (MFS) profile domain-containing protein</fullName>
    </recommendedName>
</protein>
<feature type="transmembrane region" description="Helical" evidence="6">
    <location>
        <begin position="91"/>
        <end position="110"/>
    </location>
</feature>
<feature type="transmembrane region" description="Helical" evidence="6">
    <location>
        <begin position="278"/>
        <end position="298"/>
    </location>
</feature>
<dbReference type="PANTHER" id="PTHR23501:SF102">
    <property type="entry name" value="DRUG TRANSPORTER, PUTATIVE (AFU_ORTHOLOGUE AFUA_3G08530)-RELATED"/>
    <property type="match status" value="1"/>
</dbReference>
<reference evidence="8 9" key="1">
    <citation type="submission" date="2014-04" db="EMBL/GenBank/DDBJ databases">
        <authorList>
            <consortium name="DOE Joint Genome Institute"/>
            <person name="Kuo A."/>
            <person name="Kohler A."/>
            <person name="Jargeat P."/>
            <person name="Nagy L.G."/>
            <person name="Floudas D."/>
            <person name="Copeland A."/>
            <person name="Barry K.W."/>
            <person name="Cichocki N."/>
            <person name="Veneault-Fourrey C."/>
            <person name="LaButti K."/>
            <person name="Lindquist E.A."/>
            <person name="Lipzen A."/>
            <person name="Lundell T."/>
            <person name="Morin E."/>
            <person name="Murat C."/>
            <person name="Sun H."/>
            <person name="Tunlid A."/>
            <person name="Henrissat B."/>
            <person name="Grigoriev I.V."/>
            <person name="Hibbett D.S."/>
            <person name="Martin F."/>
            <person name="Nordberg H.P."/>
            <person name="Cantor M.N."/>
            <person name="Hua S.X."/>
        </authorList>
    </citation>
    <scope>NUCLEOTIDE SEQUENCE [LARGE SCALE GENOMIC DNA]</scope>
    <source>
        <strain evidence="8 9">Ve08.2h10</strain>
    </source>
</reference>
<dbReference type="PRINTS" id="PR01036">
    <property type="entry name" value="TCRTETB"/>
</dbReference>
<evidence type="ECO:0000256" key="2">
    <source>
        <dbReference type="ARBA" id="ARBA00022692"/>
    </source>
</evidence>
<dbReference type="STRING" id="930991.A0A0D0DCN6"/>
<feature type="region of interest" description="Disordered" evidence="5">
    <location>
        <begin position="1"/>
        <end position="23"/>
    </location>
</feature>
<feature type="transmembrane region" description="Helical" evidence="6">
    <location>
        <begin position="510"/>
        <end position="531"/>
    </location>
</feature>
<dbReference type="EMBL" id="KN825701">
    <property type="protein sequence ID" value="KIK81961.1"/>
    <property type="molecule type" value="Genomic_DNA"/>
</dbReference>
<feature type="transmembrane region" description="Helical" evidence="6">
    <location>
        <begin position="177"/>
        <end position="197"/>
    </location>
</feature>
<dbReference type="Gene3D" id="1.20.1720.10">
    <property type="entry name" value="Multidrug resistance protein D"/>
    <property type="match status" value="1"/>
</dbReference>
<dbReference type="InterPro" id="IPR036259">
    <property type="entry name" value="MFS_trans_sf"/>
</dbReference>
<dbReference type="AlphaFoldDB" id="A0A0D0DCN6"/>
<gene>
    <name evidence="8" type="ORF">PAXRUDRAFT_154834</name>
</gene>
<evidence type="ECO:0000256" key="1">
    <source>
        <dbReference type="ARBA" id="ARBA00004141"/>
    </source>
</evidence>
<dbReference type="InterPro" id="IPR020846">
    <property type="entry name" value="MFS_dom"/>
</dbReference>
<feature type="transmembrane region" description="Helical" evidence="6">
    <location>
        <begin position="408"/>
        <end position="430"/>
    </location>
</feature>
<name>A0A0D0DCN6_9AGAM</name>
<keyword evidence="4 6" id="KW-0472">Membrane</keyword>
<feature type="transmembrane region" description="Helical" evidence="6">
    <location>
        <begin position="442"/>
        <end position="465"/>
    </location>
</feature>
<feature type="transmembrane region" description="Helical" evidence="6">
    <location>
        <begin position="486"/>
        <end position="504"/>
    </location>
</feature>
<reference evidence="9" key="2">
    <citation type="submission" date="2015-01" db="EMBL/GenBank/DDBJ databases">
        <title>Evolutionary Origins and Diversification of the Mycorrhizal Mutualists.</title>
        <authorList>
            <consortium name="DOE Joint Genome Institute"/>
            <consortium name="Mycorrhizal Genomics Consortium"/>
            <person name="Kohler A."/>
            <person name="Kuo A."/>
            <person name="Nagy L.G."/>
            <person name="Floudas D."/>
            <person name="Copeland A."/>
            <person name="Barry K.W."/>
            <person name="Cichocki N."/>
            <person name="Veneault-Fourrey C."/>
            <person name="LaButti K."/>
            <person name="Lindquist E.A."/>
            <person name="Lipzen A."/>
            <person name="Lundell T."/>
            <person name="Morin E."/>
            <person name="Murat C."/>
            <person name="Riley R."/>
            <person name="Ohm R."/>
            <person name="Sun H."/>
            <person name="Tunlid A."/>
            <person name="Henrissat B."/>
            <person name="Grigoriev I.V."/>
            <person name="Hibbett D.S."/>
            <person name="Martin F."/>
        </authorList>
    </citation>
    <scope>NUCLEOTIDE SEQUENCE [LARGE SCALE GENOMIC DNA]</scope>
    <source>
        <strain evidence="9">Ve08.2h10</strain>
    </source>
</reference>
<dbReference type="HOGENOM" id="CLU_000960_22_0_1"/>
<accession>A0A0D0DCN6</accession>
<evidence type="ECO:0000313" key="8">
    <source>
        <dbReference type="EMBL" id="KIK81961.1"/>
    </source>
</evidence>
<feature type="transmembrane region" description="Helical" evidence="6">
    <location>
        <begin position="318"/>
        <end position="340"/>
    </location>
</feature>
<evidence type="ECO:0000259" key="7">
    <source>
        <dbReference type="PROSITE" id="PS50850"/>
    </source>
</evidence>
<feature type="transmembrane region" description="Helical" evidence="6">
    <location>
        <begin position="352"/>
        <end position="372"/>
    </location>
</feature>
<proteinExistence type="predicted"/>
<organism evidence="8 9">
    <name type="scientific">Paxillus rubicundulus Ve08.2h10</name>
    <dbReference type="NCBI Taxonomy" id="930991"/>
    <lineage>
        <taxon>Eukaryota</taxon>
        <taxon>Fungi</taxon>
        <taxon>Dikarya</taxon>
        <taxon>Basidiomycota</taxon>
        <taxon>Agaricomycotina</taxon>
        <taxon>Agaricomycetes</taxon>
        <taxon>Agaricomycetidae</taxon>
        <taxon>Boletales</taxon>
        <taxon>Paxilineae</taxon>
        <taxon>Paxillaceae</taxon>
        <taxon>Paxillus</taxon>
    </lineage>
</organism>
<feature type="transmembrane region" description="Helical" evidence="6">
    <location>
        <begin position="247"/>
        <end position="266"/>
    </location>
</feature>
<feature type="transmembrane region" description="Helical" evidence="6">
    <location>
        <begin position="122"/>
        <end position="146"/>
    </location>
</feature>
<dbReference type="PROSITE" id="PS50850">
    <property type="entry name" value="MFS"/>
    <property type="match status" value="1"/>
</dbReference>
<feature type="transmembrane region" description="Helical" evidence="6">
    <location>
        <begin position="54"/>
        <end position="79"/>
    </location>
</feature>
<feature type="transmembrane region" description="Helical" evidence="6">
    <location>
        <begin position="209"/>
        <end position="227"/>
    </location>
</feature>
<dbReference type="Proteomes" id="UP000054538">
    <property type="component" value="Unassembled WGS sequence"/>
</dbReference>
<dbReference type="SUPFAM" id="SSF103473">
    <property type="entry name" value="MFS general substrate transporter"/>
    <property type="match status" value="1"/>
</dbReference>
<keyword evidence="3 6" id="KW-1133">Transmembrane helix</keyword>
<dbReference type="Pfam" id="PF07690">
    <property type="entry name" value="MFS_1"/>
    <property type="match status" value="1"/>
</dbReference>
<evidence type="ECO:0000313" key="9">
    <source>
        <dbReference type="Proteomes" id="UP000054538"/>
    </source>
</evidence>
<evidence type="ECO:0000256" key="4">
    <source>
        <dbReference type="ARBA" id="ARBA00023136"/>
    </source>
</evidence>
<feature type="transmembrane region" description="Helical" evidence="6">
    <location>
        <begin position="378"/>
        <end position="396"/>
    </location>
</feature>
<dbReference type="OrthoDB" id="3437016at2759"/>
<dbReference type="InParanoid" id="A0A0D0DCN6"/>
<dbReference type="InterPro" id="IPR011701">
    <property type="entry name" value="MFS"/>
</dbReference>
<feature type="compositionally biased region" description="Polar residues" evidence="5">
    <location>
        <begin position="1"/>
        <end position="17"/>
    </location>
</feature>
<keyword evidence="9" id="KW-1185">Reference proteome</keyword>
<dbReference type="GO" id="GO:0022857">
    <property type="term" value="F:transmembrane transporter activity"/>
    <property type="evidence" value="ECO:0007669"/>
    <property type="project" value="InterPro"/>
</dbReference>